<feature type="active site" description="Proton donor/acceptor" evidence="9">
    <location>
        <position position="357"/>
    </location>
</feature>
<dbReference type="PRINTS" id="PR00765">
    <property type="entry name" value="CRBOXYPTASEA"/>
</dbReference>
<keyword evidence="8" id="KW-0482">Metalloprotease</keyword>
<evidence type="ECO:0000256" key="5">
    <source>
        <dbReference type="ARBA" id="ARBA00022723"/>
    </source>
</evidence>
<dbReference type="GO" id="GO:0006508">
    <property type="term" value="P:proteolysis"/>
    <property type="evidence" value="ECO:0007669"/>
    <property type="project" value="UniProtKB-KW"/>
</dbReference>
<dbReference type="GO" id="GO:0008270">
    <property type="term" value="F:zinc ion binding"/>
    <property type="evidence" value="ECO:0007669"/>
    <property type="project" value="InterPro"/>
</dbReference>
<dbReference type="PROSITE" id="PS00132">
    <property type="entry name" value="CARBOXYPEPT_ZN_1"/>
    <property type="match status" value="1"/>
</dbReference>
<evidence type="ECO:0000259" key="10">
    <source>
        <dbReference type="PROSITE" id="PS52035"/>
    </source>
</evidence>
<name>A0A6P6Y5E0_DERPT</name>
<dbReference type="OMA" id="WGYRWGE"/>
<keyword evidence="5" id="KW-0479">Metal-binding</keyword>
<proteinExistence type="inferred from homology"/>
<keyword evidence="3" id="KW-0121">Carboxypeptidase</keyword>
<dbReference type="InterPro" id="IPR000834">
    <property type="entry name" value="Peptidase_M14"/>
</dbReference>
<evidence type="ECO:0000313" key="12">
    <source>
        <dbReference type="RefSeq" id="XP_027200618.1"/>
    </source>
</evidence>
<keyword evidence="7" id="KW-0862">Zinc</keyword>
<evidence type="ECO:0000256" key="4">
    <source>
        <dbReference type="ARBA" id="ARBA00022670"/>
    </source>
</evidence>
<dbReference type="GO" id="GO:0005615">
    <property type="term" value="C:extracellular space"/>
    <property type="evidence" value="ECO:0007669"/>
    <property type="project" value="TreeGrafter"/>
</dbReference>
<dbReference type="SUPFAM" id="SSF53187">
    <property type="entry name" value="Zn-dependent exopeptidases"/>
    <property type="match status" value="1"/>
</dbReference>
<dbReference type="Pfam" id="PF00246">
    <property type="entry name" value="Peptidase_M14"/>
    <property type="match status" value="1"/>
</dbReference>
<feature type="domain" description="Peptidase M14" evidence="10">
    <location>
        <begin position="86"/>
        <end position="391"/>
    </location>
</feature>
<evidence type="ECO:0000256" key="2">
    <source>
        <dbReference type="ARBA" id="ARBA00005988"/>
    </source>
</evidence>
<reference evidence="12" key="1">
    <citation type="submission" date="2025-08" db="UniProtKB">
        <authorList>
            <consortium name="RefSeq"/>
        </authorList>
    </citation>
    <scope>IDENTIFICATION</scope>
    <source>
        <strain evidence="12">Airmid</strain>
    </source>
</reference>
<protein>
    <submittedName>
        <fullName evidence="12">Carboxypeptidase B-like</fullName>
    </submittedName>
</protein>
<keyword evidence="6" id="KW-0378">Hydrolase</keyword>
<evidence type="ECO:0000256" key="6">
    <source>
        <dbReference type="ARBA" id="ARBA00022801"/>
    </source>
</evidence>
<dbReference type="Gene3D" id="3.40.630.10">
    <property type="entry name" value="Zn peptidases"/>
    <property type="match status" value="1"/>
</dbReference>
<evidence type="ECO:0000256" key="1">
    <source>
        <dbReference type="ARBA" id="ARBA00001947"/>
    </source>
</evidence>
<dbReference type="PANTHER" id="PTHR11705:SF143">
    <property type="entry name" value="SLL0236 PROTEIN"/>
    <property type="match status" value="1"/>
</dbReference>
<dbReference type="RefSeq" id="XP_027200618.1">
    <property type="nucleotide sequence ID" value="XM_027344817.1"/>
</dbReference>
<dbReference type="FunFam" id="3.40.630.10:FF:000001">
    <property type="entry name" value="Carboxypeptidase B"/>
    <property type="match status" value="1"/>
</dbReference>
<accession>A0A6P6Y5E0</accession>
<feature type="non-terminal residue" evidence="12">
    <location>
        <position position="1"/>
    </location>
</feature>
<dbReference type="CDD" id="cd03860">
    <property type="entry name" value="M14_CP_A-B_like"/>
    <property type="match status" value="1"/>
</dbReference>
<dbReference type="SUPFAM" id="SSF54897">
    <property type="entry name" value="Protease propeptides/inhibitors"/>
    <property type="match status" value="1"/>
</dbReference>
<organism evidence="11 12">
    <name type="scientific">Dermatophagoides pteronyssinus</name>
    <name type="common">European house dust mite</name>
    <dbReference type="NCBI Taxonomy" id="6956"/>
    <lineage>
        <taxon>Eukaryota</taxon>
        <taxon>Metazoa</taxon>
        <taxon>Ecdysozoa</taxon>
        <taxon>Arthropoda</taxon>
        <taxon>Chelicerata</taxon>
        <taxon>Arachnida</taxon>
        <taxon>Acari</taxon>
        <taxon>Acariformes</taxon>
        <taxon>Sarcoptiformes</taxon>
        <taxon>Astigmata</taxon>
        <taxon>Psoroptidia</taxon>
        <taxon>Analgoidea</taxon>
        <taxon>Pyroglyphidae</taxon>
        <taxon>Dermatophagoidinae</taxon>
        <taxon>Dermatophagoides</taxon>
    </lineage>
</organism>
<keyword evidence="4" id="KW-0645">Protease</keyword>
<keyword evidence="11" id="KW-1185">Reference proteome</keyword>
<evidence type="ECO:0000256" key="7">
    <source>
        <dbReference type="ARBA" id="ARBA00022833"/>
    </source>
</evidence>
<gene>
    <name evidence="12" type="primary">LOC113794690</name>
</gene>
<evidence type="ECO:0000256" key="8">
    <source>
        <dbReference type="ARBA" id="ARBA00023049"/>
    </source>
</evidence>
<dbReference type="PROSITE" id="PS52035">
    <property type="entry name" value="PEPTIDASE_M14"/>
    <property type="match status" value="1"/>
</dbReference>
<dbReference type="GO" id="GO:0004181">
    <property type="term" value="F:metallocarboxypeptidase activity"/>
    <property type="evidence" value="ECO:0007669"/>
    <property type="project" value="InterPro"/>
</dbReference>
<comment type="similarity">
    <text evidence="2 9">Belongs to the peptidase M14 family.</text>
</comment>
<dbReference type="OrthoDB" id="6416026at2759"/>
<dbReference type="PROSITE" id="PS00133">
    <property type="entry name" value="CARBOXYPEPT_ZN_2"/>
    <property type="match status" value="1"/>
</dbReference>
<dbReference type="KEGG" id="dpte:113794690"/>
<dbReference type="PANTHER" id="PTHR11705">
    <property type="entry name" value="PROTEASE FAMILY M14 CARBOXYPEPTIDASE A,B"/>
    <property type="match status" value="1"/>
</dbReference>
<dbReference type="Proteomes" id="UP000515146">
    <property type="component" value="Unplaced"/>
</dbReference>
<comment type="cofactor">
    <cofactor evidence="1">
        <name>Zn(2+)</name>
        <dbReference type="ChEBI" id="CHEBI:29105"/>
    </cofactor>
</comment>
<dbReference type="InParanoid" id="A0A6P6Y5E0"/>
<dbReference type="InterPro" id="IPR057246">
    <property type="entry name" value="CARBOXYPEPT_ZN_1"/>
</dbReference>
<evidence type="ECO:0000313" key="11">
    <source>
        <dbReference type="Proteomes" id="UP000515146"/>
    </source>
</evidence>
<evidence type="ECO:0000256" key="9">
    <source>
        <dbReference type="PROSITE-ProRule" id="PRU01379"/>
    </source>
</evidence>
<dbReference type="InterPro" id="IPR057247">
    <property type="entry name" value="CARBOXYPEPT_ZN_2"/>
</dbReference>
<dbReference type="AlphaFoldDB" id="A0A6P6Y5E0"/>
<dbReference type="SMART" id="SM00631">
    <property type="entry name" value="Zn_pept"/>
    <property type="match status" value="1"/>
</dbReference>
<evidence type="ECO:0000256" key="3">
    <source>
        <dbReference type="ARBA" id="ARBA00022645"/>
    </source>
</evidence>
<sequence>FFFLFIITVVNTESTIDFHRNNGDDDAHLDYDGYQLLRIKPINNKQIELIKQFQYDYQLDYWNQPVIQQNNDNNNNNFQSILTLINPQQKQFIKSKLNQSNINYDIINPKMAEKISIGYSYERRNIFGIKIGNLMMNNNSSSSDQKIIFVECGIHAREWISPAFCIWLAGHLLSSSTTSQLTSLIDHYQFIIIPSVNVDGYVFTHTHQRLWRKTRSRQYGSFCIGADPNRNWDSSWCQKGSSYDPCTDIYCGKRPFSEIETRQMATFLQKYNGKIFAYFAIHSYSQLWMFPYGYSSKRINDYNRLRSASQAAVNAIRSLYGTQYKYGSIADVIYLASGASVDYVYDKLQVKNSFALELRDTGTYGFQLPIWQIIPTCLETWTGIKAAIKILEIY</sequence>